<dbReference type="AlphaFoldDB" id="A0A5K7YVQ9"/>
<proteinExistence type="predicted"/>
<evidence type="ECO:0000313" key="1">
    <source>
        <dbReference type="EMBL" id="BBO70394.1"/>
    </source>
</evidence>
<sequence length="127" mass="12660">MELIKLLTEKLGVSQDQAQGGAGLLFQLAKDKLGPEDFGQIAQQVPGIDAMVESAPESGMLGSALKGLASGLGGGNAGLGNLAGLAGGFSKLGMDSGMIGKFVPVLLSFVQAKGGEALKGMLSRALS</sequence>
<keyword evidence="2" id="KW-1185">Reference proteome</keyword>
<dbReference type="InterPro" id="IPR021302">
    <property type="entry name" value="DUF2780_VcgC/VcgE"/>
</dbReference>
<organism evidence="1 2">
    <name type="scientific">Desulfosarcina alkanivorans</name>
    <dbReference type="NCBI Taxonomy" id="571177"/>
    <lineage>
        <taxon>Bacteria</taxon>
        <taxon>Pseudomonadati</taxon>
        <taxon>Thermodesulfobacteriota</taxon>
        <taxon>Desulfobacteria</taxon>
        <taxon>Desulfobacterales</taxon>
        <taxon>Desulfosarcinaceae</taxon>
        <taxon>Desulfosarcina</taxon>
    </lineage>
</organism>
<evidence type="ECO:0000313" key="2">
    <source>
        <dbReference type="Proteomes" id="UP000427906"/>
    </source>
</evidence>
<dbReference type="EMBL" id="AP021874">
    <property type="protein sequence ID" value="BBO70394.1"/>
    <property type="molecule type" value="Genomic_DNA"/>
</dbReference>
<accession>A0A5K7YVQ9</accession>
<gene>
    <name evidence="1" type="ORF">DSCA_43240</name>
</gene>
<reference evidence="1 2" key="1">
    <citation type="submission" date="2019-11" db="EMBL/GenBank/DDBJ databases">
        <title>Comparative genomics of hydrocarbon-degrading Desulfosarcina strains.</title>
        <authorList>
            <person name="Watanabe M."/>
            <person name="Kojima H."/>
            <person name="Fukui M."/>
        </authorList>
    </citation>
    <scope>NUCLEOTIDE SEQUENCE [LARGE SCALE GENOMIC DNA]</scope>
    <source>
        <strain evidence="1 2">PL12</strain>
    </source>
</reference>
<name>A0A5K7YVQ9_9BACT</name>
<dbReference type="Proteomes" id="UP000427906">
    <property type="component" value="Chromosome"/>
</dbReference>
<dbReference type="Pfam" id="PF11075">
    <property type="entry name" value="DUF2780"/>
    <property type="match status" value="1"/>
</dbReference>
<dbReference type="KEGG" id="dalk:DSCA_43240"/>
<evidence type="ECO:0008006" key="3">
    <source>
        <dbReference type="Google" id="ProtNLM"/>
    </source>
</evidence>
<protein>
    <recommendedName>
        <fullName evidence="3">DUF2780 domain-containing protein</fullName>
    </recommendedName>
</protein>